<dbReference type="InterPro" id="IPR005801">
    <property type="entry name" value="ADC_synthase"/>
</dbReference>
<dbReference type="InterPro" id="IPR015890">
    <property type="entry name" value="Chorismate_C"/>
</dbReference>
<dbReference type="EC" id="5.4.4.2" evidence="3"/>
<reference evidence="7 8" key="1">
    <citation type="journal article" date="2019" name="mSystems">
        <title>Life at home and on the roam: Genomic adaptions reflect the dual lifestyle of an intracellular, facultative symbiont.</title>
        <authorList>
            <person name="Burgsdorf I."/>
        </authorList>
    </citation>
    <scope>NUCLEOTIDE SEQUENCE [LARGE SCALE GENOMIC DNA]</scope>
    <source>
        <strain evidence="7">277cV</strain>
    </source>
</reference>
<comment type="similarity">
    <text evidence="2">Belongs to the isochorismate synthase family.</text>
</comment>
<dbReference type="Proteomes" id="UP000317990">
    <property type="component" value="Unassembled WGS sequence"/>
</dbReference>
<dbReference type="SUPFAM" id="SSF56322">
    <property type="entry name" value="ADC synthase"/>
    <property type="match status" value="1"/>
</dbReference>
<evidence type="ECO:0000256" key="1">
    <source>
        <dbReference type="ARBA" id="ARBA00000799"/>
    </source>
</evidence>
<comment type="catalytic activity">
    <reaction evidence="1">
        <text>chorismate = isochorismate</text>
        <dbReference type="Rhea" id="RHEA:18985"/>
        <dbReference type="ChEBI" id="CHEBI:29748"/>
        <dbReference type="ChEBI" id="CHEBI:29780"/>
        <dbReference type="EC" id="5.4.4.2"/>
    </reaction>
</comment>
<keyword evidence="4 7" id="KW-0413">Isomerase</keyword>
<protein>
    <recommendedName>
        <fullName evidence="3">isochorismate synthase</fullName>
        <ecNumber evidence="3">5.4.4.2</ecNumber>
    </recommendedName>
    <alternativeName>
        <fullName evidence="5">Isochorismate mutase</fullName>
    </alternativeName>
</protein>
<sequence length="465" mass="50617">MAPQLSFAELLDQARWAAAALADDAVLCLGLPLDPLDPLAALPMLPLQQSFRNVWDGAPGLTVVATGVEQSLEMRGPRRFPLAQRFVNATLQRVLRAHHCDWAPSRPRVCLAFSFFDQVDGEGPAGVTAVLPRWQLARQGRRCWLLLLRAIGGDVTARSMAEELWEQSQRLEAPSPHPLTLPAVVHRDQDWLDSFCSGVSQALELISCGELRKLVLAARQDLLLDAPLDPLTLLHGLRLQQPGSCRFLWQDPNHPAAGMLVGASPERLMELRVGRLRCDALAGTAPTGPSQRQLLLGSRKDRHEHELVVEEMVRSLQQLGLRPKHRPMPRIARHGGLLHLHTPITAPAGKVAPLALAAGLHPTPAVAGLPRREALGWLRSLEGFKRGLYAAPVGWVDACGDADLRVAIRSGLVRGHRLTLTAGAGIVAGSDPERESREVELKLSVLQRSLGRGLPTLERCTASAV</sequence>
<organism evidence="7 8">
    <name type="scientific">Aphanocapsa feldmannii 277cV</name>
    <dbReference type="NCBI Taxonomy" id="2507553"/>
    <lineage>
        <taxon>Bacteria</taxon>
        <taxon>Bacillati</taxon>
        <taxon>Cyanobacteriota</taxon>
        <taxon>Cyanophyceae</taxon>
        <taxon>Oscillatoriophycideae</taxon>
        <taxon>Chroococcales</taxon>
        <taxon>Microcystaceae</taxon>
        <taxon>Aphanocapsa</taxon>
    </lineage>
</organism>
<dbReference type="NCBIfam" id="TIGR00543">
    <property type="entry name" value="isochor_syn"/>
    <property type="match status" value="1"/>
</dbReference>
<evidence type="ECO:0000256" key="3">
    <source>
        <dbReference type="ARBA" id="ARBA00012824"/>
    </source>
</evidence>
<dbReference type="GO" id="GO:0008909">
    <property type="term" value="F:isochorismate synthase activity"/>
    <property type="evidence" value="ECO:0007669"/>
    <property type="project" value="UniProtKB-EC"/>
</dbReference>
<dbReference type="Pfam" id="PF00425">
    <property type="entry name" value="Chorismate_bind"/>
    <property type="match status" value="1"/>
</dbReference>
<evidence type="ECO:0000256" key="5">
    <source>
        <dbReference type="ARBA" id="ARBA00041564"/>
    </source>
</evidence>
<proteinExistence type="inferred from homology"/>
<evidence type="ECO:0000256" key="2">
    <source>
        <dbReference type="ARBA" id="ARBA00005297"/>
    </source>
</evidence>
<dbReference type="InterPro" id="IPR004561">
    <property type="entry name" value="IsoChor_synthase"/>
</dbReference>
<dbReference type="EMBL" id="SRMO01000084">
    <property type="protein sequence ID" value="TGG90948.1"/>
    <property type="molecule type" value="Genomic_DNA"/>
</dbReference>
<feature type="domain" description="Chorismate-utilising enzyme C-terminal" evidence="6">
    <location>
        <begin position="194"/>
        <end position="442"/>
    </location>
</feature>
<evidence type="ECO:0000259" key="6">
    <source>
        <dbReference type="Pfam" id="PF00425"/>
    </source>
</evidence>
<gene>
    <name evidence="7" type="ORF">ERJ67_09650</name>
</gene>
<evidence type="ECO:0000313" key="7">
    <source>
        <dbReference type="EMBL" id="TGG90948.1"/>
    </source>
</evidence>
<evidence type="ECO:0000313" key="8">
    <source>
        <dbReference type="Proteomes" id="UP000317990"/>
    </source>
</evidence>
<dbReference type="PANTHER" id="PTHR42839">
    <property type="entry name" value="ISOCHORISMATE SYNTHASE ENTC"/>
    <property type="match status" value="1"/>
</dbReference>
<accession>A0A524RLN2</accession>
<dbReference type="PANTHER" id="PTHR42839:SF2">
    <property type="entry name" value="ISOCHORISMATE SYNTHASE ENTC"/>
    <property type="match status" value="1"/>
</dbReference>
<name>A0A524RLN2_9CHRO</name>
<comment type="caution">
    <text evidence="7">The sequence shown here is derived from an EMBL/GenBank/DDBJ whole genome shotgun (WGS) entry which is preliminary data.</text>
</comment>
<evidence type="ECO:0000256" key="4">
    <source>
        <dbReference type="ARBA" id="ARBA00023235"/>
    </source>
</evidence>
<dbReference type="AlphaFoldDB" id="A0A524RLN2"/>
<dbReference type="Gene3D" id="3.60.120.10">
    <property type="entry name" value="Anthranilate synthase"/>
    <property type="match status" value="1"/>
</dbReference>